<feature type="transmembrane region" description="Helical" evidence="6">
    <location>
        <begin position="88"/>
        <end position="108"/>
    </location>
</feature>
<dbReference type="EMBL" id="JAGIOD010000002">
    <property type="protein sequence ID" value="MBP2383010.1"/>
    <property type="molecule type" value="Genomic_DNA"/>
</dbReference>
<dbReference type="SUPFAM" id="SSF103473">
    <property type="entry name" value="MFS general substrate transporter"/>
    <property type="match status" value="1"/>
</dbReference>
<dbReference type="Proteomes" id="UP001519290">
    <property type="component" value="Unassembled WGS sequence"/>
</dbReference>
<feature type="transmembrane region" description="Helical" evidence="6">
    <location>
        <begin position="397"/>
        <end position="419"/>
    </location>
</feature>
<dbReference type="InterPro" id="IPR011701">
    <property type="entry name" value="MFS"/>
</dbReference>
<feature type="transmembrane region" description="Helical" evidence="6">
    <location>
        <begin position="182"/>
        <end position="204"/>
    </location>
</feature>
<feature type="domain" description="Major facilitator superfamily (MFS) profile" evidence="7">
    <location>
        <begin position="27"/>
        <end position="425"/>
    </location>
</feature>
<dbReference type="PANTHER" id="PTHR43124:SF3">
    <property type="entry name" value="CHLORAMPHENICOL EFFLUX PUMP RV0191"/>
    <property type="match status" value="1"/>
</dbReference>
<comment type="caution">
    <text evidence="8">The sequence shown here is derived from an EMBL/GenBank/DDBJ whole genome shotgun (WGS) entry which is preliminary data.</text>
</comment>
<feature type="transmembrane region" description="Helical" evidence="6">
    <location>
        <begin position="25"/>
        <end position="44"/>
    </location>
</feature>
<accession>A0ABS4X3G3</accession>
<feature type="transmembrane region" description="Helical" evidence="6">
    <location>
        <begin position="302"/>
        <end position="320"/>
    </location>
</feature>
<protein>
    <submittedName>
        <fullName evidence="8">MFS family permease</fullName>
    </submittedName>
</protein>
<dbReference type="InterPro" id="IPR036259">
    <property type="entry name" value="MFS_trans_sf"/>
</dbReference>
<name>A0ABS4X3G3_9MICO</name>
<evidence type="ECO:0000256" key="4">
    <source>
        <dbReference type="ARBA" id="ARBA00022989"/>
    </source>
</evidence>
<evidence type="ECO:0000256" key="1">
    <source>
        <dbReference type="ARBA" id="ARBA00004651"/>
    </source>
</evidence>
<evidence type="ECO:0000256" key="2">
    <source>
        <dbReference type="ARBA" id="ARBA00022475"/>
    </source>
</evidence>
<evidence type="ECO:0000256" key="5">
    <source>
        <dbReference type="ARBA" id="ARBA00023136"/>
    </source>
</evidence>
<evidence type="ECO:0000313" key="8">
    <source>
        <dbReference type="EMBL" id="MBP2383010.1"/>
    </source>
</evidence>
<gene>
    <name evidence="8" type="ORF">JOF43_002999</name>
</gene>
<evidence type="ECO:0000256" key="3">
    <source>
        <dbReference type="ARBA" id="ARBA00022692"/>
    </source>
</evidence>
<feature type="transmembrane region" description="Helical" evidence="6">
    <location>
        <begin position="359"/>
        <end position="385"/>
    </location>
</feature>
<comment type="subcellular location">
    <subcellularLocation>
        <location evidence="1">Cell membrane</location>
        <topology evidence="1">Multi-pass membrane protein</topology>
    </subcellularLocation>
</comment>
<dbReference type="RefSeq" id="WP_209903543.1">
    <property type="nucleotide sequence ID" value="NZ_BAAAJW010000005.1"/>
</dbReference>
<organism evidence="8 9">
    <name type="scientific">Brachybacterium sacelli</name>
    <dbReference type="NCBI Taxonomy" id="173364"/>
    <lineage>
        <taxon>Bacteria</taxon>
        <taxon>Bacillati</taxon>
        <taxon>Actinomycetota</taxon>
        <taxon>Actinomycetes</taxon>
        <taxon>Micrococcales</taxon>
        <taxon>Dermabacteraceae</taxon>
        <taxon>Brachybacterium</taxon>
    </lineage>
</organism>
<sequence length="450" mass="47444">MQARSNSTTTGSGVTPPRLGGHRAYIVWIAAVLAYSVAVLQRTTMGVAGLEATERFHASATIVSTFVVLQLLIYALAQVPAGLLLDRYGSRVTITAGALLMAAGQLLIASCDTVALAVVARIIVGAGDALTFSSAIRLVPAWFSASRVPVLTQVTAILGQVGQIASAVPFVAVLTLSGWSTAFGAAAGVSGVAALLAVLVIRATPPGTPRPRTKQDLRRIPLLVGRIMRHPATQLGFFTHLTSGFPGIVFSMMWGYPYLTAGEGLSRPAASAVMTVLVAVGIISGPVIGALTQRHPLRRSTLVLLVIATILVPLVTVLLWPGPAPIWLLLILVAGLSIGGPGSNIGFDFPRTDLARHRLGTATGVVLMGGFLAALVAILLIGVLLDLQRPDGNYDLQSFRVAFAVQIPILLLGITGMLISRRRLRRRMAAGGRVVPPWREVFRGGRWRRI</sequence>
<keyword evidence="4 6" id="KW-1133">Transmembrane helix</keyword>
<keyword evidence="2" id="KW-1003">Cell membrane</keyword>
<dbReference type="CDD" id="cd06174">
    <property type="entry name" value="MFS"/>
    <property type="match status" value="1"/>
</dbReference>
<dbReference type="InterPro" id="IPR020846">
    <property type="entry name" value="MFS_dom"/>
</dbReference>
<keyword evidence="5 6" id="KW-0472">Membrane</keyword>
<dbReference type="PANTHER" id="PTHR43124">
    <property type="entry name" value="PURINE EFFLUX PUMP PBUE"/>
    <property type="match status" value="1"/>
</dbReference>
<evidence type="ECO:0000313" key="9">
    <source>
        <dbReference type="Proteomes" id="UP001519290"/>
    </source>
</evidence>
<dbReference type="InterPro" id="IPR050189">
    <property type="entry name" value="MFS_Efflux_Transporters"/>
</dbReference>
<keyword evidence="3 6" id="KW-0812">Transmembrane</keyword>
<feature type="transmembrane region" description="Helical" evidence="6">
    <location>
        <begin position="326"/>
        <end position="347"/>
    </location>
</feature>
<keyword evidence="9" id="KW-1185">Reference proteome</keyword>
<feature type="transmembrane region" description="Helical" evidence="6">
    <location>
        <begin position="268"/>
        <end position="290"/>
    </location>
</feature>
<dbReference type="Gene3D" id="1.20.1250.20">
    <property type="entry name" value="MFS general substrate transporter like domains"/>
    <property type="match status" value="2"/>
</dbReference>
<feature type="transmembrane region" description="Helical" evidence="6">
    <location>
        <begin position="114"/>
        <end position="138"/>
    </location>
</feature>
<proteinExistence type="predicted"/>
<evidence type="ECO:0000259" key="7">
    <source>
        <dbReference type="PROSITE" id="PS50850"/>
    </source>
</evidence>
<reference evidence="8 9" key="1">
    <citation type="submission" date="2021-03" db="EMBL/GenBank/DDBJ databases">
        <title>Sequencing the genomes of 1000 actinobacteria strains.</title>
        <authorList>
            <person name="Klenk H.-P."/>
        </authorList>
    </citation>
    <scope>NUCLEOTIDE SEQUENCE [LARGE SCALE GENOMIC DNA]</scope>
    <source>
        <strain evidence="8 9">DSM 14566</strain>
    </source>
</reference>
<feature type="transmembrane region" description="Helical" evidence="6">
    <location>
        <begin position="235"/>
        <end position="256"/>
    </location>
</feature>
<evidence type="ECO:0000256" key="6">
    <source>
        <dbReference type="SAM" id="Phobius"/>
    </source>
</evidence>
<dbReference type="Pfam" id="PF07690">
    <property type="entry name" value="MFS_1"/>
    <property type="match status" value="1"/>
</dbReference>
<feature type="transmembrane region" description="Helical" evidence="6">
    <location>
        <begin position="150"/>
        <end position="176"/>
    </location>
</feature>
<dbReference type="PROSITE" id="PS50850">
    <property type="entry name" value="MFS"/>
    <property type="match status" value="1"/>
</dbReference>